<keyword evidence="1" id="KW-0472">Membrane</keyword>
<sequence>MKKKKGYLVFQLLSGIVFGLAIIGLFNQQIGIGYGLLALGYILLRRADKIE</sequence>
<dbReference type="EMBL" id="JBHUFF010000009">
    <property type="protein sequence ID" value="MFD1799275.1"/>
    <property type="molecule type" value="Genomic_DNA"/>
</dbReference>
<dbReference type="RefSeq" id="WP_156413271.1">
    <property type="nucleotide sequence ID" value="NZ_JBHSQC010000004.1"/>
</dbReference>
<dbReference type="Proteomes" id="UP001597285">
    <property type="component" value="Unassembled WGS sequence"/>
</dbReference>
<evidence type="ECO:0000313" key="2">
    <source>
        <dbReference type="EMBL" id="MFD1799275.1"/>
    </source>
</evidence>
<gene>
    <name evidence="2" type="ORF">ACFSBK_05290</name>
</gene>
<keyword evidence="3" id="KW-1185">Reference proteome</keyword>
<name>A0ABW4NMB3_9LACT</name>
<accession>A0ABW4NMB3</accession>
<reference evidence="3" key="1">
    <citation type="journal article" date="2019" name="Int. J. Syst. Evol. Microbiol.">
        <title>The Global Catalogue of Microorganisms (GCM) 10K type strain sequencing project: providing services to taxonomists for standard genome sequencing and annotation.</title>
        <authorList>
            <consortium name="The Broad Institute Genomics Platform"/>
            <consortium name="The Broad Institute Genome Sequencing Center for Infectious Disease"/>
            <person name="Wu L."/>
            <person name="Ma J."/>
        </authorList>
    </citation>
    <scope>NUCLEOTIDE SEQUENCE [LARGE SCALE GENOMIC DNA]</scope>
    <source>
        <strain evidence="3">KCTC 42143</strain>
    </source>
</reference>
<organism evidence="2 3">
    <name type="scientific">Carnobacterium antarcticum</name>
    <dbReference type="NCBI Taxonomy" id="2126436"/>
    <lineage>
        <taxon>Bacteria</taxon>
        <taxon>Bacillati</taxon>
        <taxon>Bacillota</taxon>
        <taxon>Bacilli</taxon>
        <taxon>Lactobacillales</taxon>
        <taxon>Carnobacteriaceae</taxon>
        <taxon>Carnobacterium</taxon>
    </lineage>
</organism>
<evidence type="ECO:0000256" key="1">
    <source>
        <dbReference type="SAM" id="Phobius"/>
    </source>
</evidence>
<protein>
    <submittedName>
        <fullName evidence="2">Uncharacterized protein</fullName>
    </submittedName>
</protein>
<keyword evidence="1" id="KW-0812">Transmembrane</keyword>
<keyword evidence="1" id="KW-1133">Transmembrane helix</keyword>
<evidence type="ECO:0000313" key="3">
    <source>
        <dbReference type="Proteomes" id="UP001597285"/>
    </source>
</evidence>
<feature type="transmembrane region" description="Helical" evidence="1">
    <location>
        <begin position="7"/>
        <end position="26"/>
    </location>
</feature>
<proteinExistence type="predicted"/>
<feature type="transmembrane region" description="Helical" evidence="1">
    <location>
        <begin position="32"/>
        <end position="48"/>
    </location>
</feature>
<comment type="caution">
    <text evidence="2">The sequence shown here is derived from an EMBL/GenBank/DDBJ whole genome shotgun (WGS) entry which is preliminary data.</text>
</comment>